<gene>
    <name evidence="1" type="ORF">PM10SUCC1_02000</name>
</gene>
<sequence>MSGNDIVFILESSTPKIIPQKILVWHEIINDKMERRNIAITYCPLTSSVVGYYPSNNNTLGVSGKLVNSNLVIYDRETESLWPQVIGKAVQGERKGDTLEHFPLVWSTWERAVKKYPYGKVLSRDTGSIRNYERDPYGDYFSQDSYYNTGGAFFPLMSSDDTLPPKAMVRGLIGEKSTAAVPWELIKKKGIINITHGDIRAVVFYDPELDTVRAFSRKFRGEELEFYMEDGKIRDRGINRVWNLRGESGVHSLTPHKGMDAFWFAWHAFYPESKVVGDIDEDR</sequence>
<comment type="caution">
    <text evidence="1">The sequence shown here is derived from an EMBL/GenBank/DDBJ whole genome shotgun (WGS) entry which is preliminary data.</text>
</comment>
<name>A0A9W6GIA8_9FUSO</name>
<dbReference type="Proteomes" id="UP001144471">
    <property type="component" value="Unassembled WGS sequence"/>
</dbReference>
<dbReference type="Pfam" id="PF11376">
    <property type="entry name" value="DUF3179"/>
    <property type="match status" value="1"/>
</dbReference>
<evidence type="ECO:0008006" key="3">
    <source>
        <dbReference type="Google" id="ProtNLM"/>
    </source>
</evidence>
<proteinExistence type="predicted"/>
<organism evidence="1 2">
    <name type="scientific">Propionigenium maris DSM 9537</name>
    <dbReference type="NCBI Taxonomy" id="1123000"/>
    <lineage>
        <taxon>Bacteria</taxon>
        <taxon>Fusobacteriati</taxon>
        <taxon>Fusobacteriota</taxon>
        <taxon>Fusobacteriia</taxon>
        <taxon>Fusobacteriales</taxon>
        <taxon>Fusobacteriaceae</taxon>
        <taxon>Propionigenium</taxon>
    </lineage>
</organism>
<dbReference type="InterPro" id="IPR021516">
    <property type="entry name" value="DUF3179"/>
</dbReference>
<dbReference type="AlphaFoldDB" id="A0A9W6GIA8"/>
<dbReference type="EMBL" id="BSDY01000001">
    <property type="protein sequence ID" value="GLI54685.1"/>
    <property type="molecule type" value="Genomic_DNA"/>
</dbReference>
<accession>A0A9W6GIA8</accession>
<protein>
    <recommendedName>
        <fullName evidence="3">DUF3179 domain-containing protein</fullName>
    </recommendedName>
</protein>
<evidence type="ECO:0000313" key="1">
    <source>
        <dbReference type="EMBL" id="GLI54685.1"/>
    </source>
</evidence>
<evidence type="ECO:0000313" key="2">
    <source>
        <dbReference type="Proteomes" id="UP001144471"/>
    </source>
</evidence>
<reference evidence="1" key="1">
    <citation type="submission" date="2022-12" db="EMBL/GenBank/DDBJ databases">
        <title>Reference genome sequencing for broad-spectrum identification of bacterial and archaeal isolates by mass spectrometry.</title>
        <authorList>
            <person name="Sekiguchi Y."/>
            <person name="Tourlousse D.M."/>
        </authorList>
    </citation>
    <scope>NUCLEOTIDE SEQUENCE</scope>
    <source>
        <strain evidence="1">10succ1</strain>
    </source>
</reference>
<keyword evidence="2" id="KW-1185">Reference proteome</keyword>